<evidence type="ECO:0000256" key="3">
    <source>
        <dbReference type="ARBA" id="ARBA00022670"/>
    </source>
</evidence>
<feature type="active site" description="Proton donor/acceptor" evidence="7">
    <location>
        <position position="190"/>
    </location>
</feature>
<dbReference type="InterPro" id="IPR029045">
    <property type="entry name" value="ClpP/crotonase-like_dom_sf"/>
</dbReference>
<evidence type="ECO:0000256" key="2">
    <source>
        <dbReference type="ARBA" id="ARBA00008683"/>
    </source>
</evidence>
<dbReference type="PANTHER" id="PTHR33209:SF1">
    <property type="entry name" value="PEPTIDASE S49 DOMAIN-CONTAINING PROTEIN"/>
    <property type="match status" value="1"/>
</dbReference>
<evidence type="ECO:0000313" key="10">
    <source>
        <dbReference type="EMBL" id="NER12594.1"/>
    </source>
</evidence>
<comment type="caution">
    <text evidence="10">The sequence shown here is derived from an EMBL/GenBank/DDBJ whole genome shotgun (WGS) entry which is preliminary data.</text>
</comment>
<evidence type="ECO:0000256" key="1">
    <source>
        <dbReference type="ARBA" id="ARBA00004370"/>
    </source>
</evidence>
<evidence type="ECO:0000256" key="6">
    <source>
        <dbReference type="ARBA" id="ARBA00023136"/>
    </source>
</evidence>
<feature type="domain" description="Peptidase S49" evidence="9">
    <location>
        <begin position="122"/>
        <end position="268"/>
    </location>
</feature>
<dbReference type="Pfam" id="PF01343">
    <property type="entry name" value="Peptidase_S49"/>
    <property type="match status" value="2"/>
</dbReference>
<dbReference type="Gene3D" id="3.90.226.10">
    <property type="entry name" value="2-enoyl-CoA Hydratase, Chain A, domain 1"/>
    <property type="match status" value="3"/>
</dbReference>
<sequence>MNFLKNILSTILGVLIAFGLLFFIFILFISLVGSSGEERVMVKNNSVLELNLNIPIVDFAPEPDPLEVALGLRENVLGLEDILNSISKAAGDDRIKGISIRNSFTFAGFGQTEAIRNALLEFKKSGKFVYAYSDFYLQKDYYLNSVADSIFLNPVGEMDFRGLSSEVMFYKDFQEKSGVKMEVIRHGKYKSAVEPYLENEMSEANREQISELLHSLWGEMLSDVSESRSLSVEDLNRIADTLGGRNPQYALKSGLIDAIAYKDEYDDALARALGEDDGDELETVKLTDYKSIASRAGSGTNRIAVIYAQGTIIYGKGDEFTIGQGVMIKAIKEAREDDKVKAIVLRVNSPGGSALTSELIWREIERTRKDKPVIVSMSNYAASGGYYIACNADRIIAEPTTITGSIGVFATIPNLKGLTDKLGINAEQVGTNEQSQGYSLFEPLSEDFEEFMQQGIEETYQTFLKRVADGRNMSIAEVDNIAQGRVWSGVDALKLGLVDELGGIDLALERAAEIAEIDNYKVENYPKIEKSLDDILNNLSGFPFAKSKQEIIEEEIGAEAYEIIKTIKKLSAQKGVQARLPFEITIK</sequence>
<dbReference type="InterPro" id="IPR004635">
    <property type="entry name" value="Pept_S49_SppA"/>
</dbReference>
<dbReference type="GO" id="GO:0016020">
    <property type="term" value="C:membrane"/>
    <property type="evidence" value="ECO:0007669"/>
    <property type="project" value="UniProtKB-SubCell"/>
</dbReference>
<dbReference type="InterPro" id="IPR047272">
    <property type="entry name" value="S49_SppA_C"/>
</dbReference>
<keyword evidence="11" id="KW-1185">Reference proteome</keyword>
<dbReference type="InterPro" id="IPR047217">
    <property type="entry name" value="S49_SppA_67K_type_N"/>
</dbReference>
<keyword evidence="5" id="KW-0720">Serine protease</keyword>
<dbReference type="InterPro" id="IPR002142">
    <property type="entry name" value="Peptidase_S49"/>
</dbReference>
<gene>
    <name evidence="10" type="primary">sppA</name>
    <name evidence="10" type="ORF">GWK08_04010</name>
</gene>
<keyword evidence="8" id="KW-0812">Transmembrane</keyword>
<protein>
    <submittedName>
        <fullName evidence="10">Signal peptide peptidase SppA</fullName>
    </submittedName>
</protein>
<dbReference type="EMBL" id="JAABOO010000001">
    <property type="protein sequence ID" value="NER12594.1"/>
    <property type="molecule type" value="Genomic_DNA"/>
</dbReference>
<dbReference type="NCBIfam" id="TIGR00706">
    <property type="entry name" value="SppA_dom"/>
    <property type="match status" value="1"/>
</dbReference>
<evidence type="ECO:0000256" key="7">
    <source>
        <dbReference type="PIRSR" id="PIRSR001217-1"/>
    </source>
</evidence>
<keyword evidence="6 8" id="KW-0472">Membrane</keyword>
<dbReference type="CDD" id="cd07023">
    <property type="entry name" value="S49_Sppa_N_C"/>
    <property type="match status" value="1"/>
</dbReference>
<comment type="subcellular location">
    <subcellularLocation>
        <location evidence="1">Membrane</location>
    </subcellularLocation>
</comment>
<keyword evidence="4" id="KW-0378">Hydrolase</keyword>
<proteinExistence type="inferred from homology"/>
<evidence type="ECO:0000256" key="8">
    <source>
        <dbReference type="SAM" id="Phobius"/>
    </source>
</evidence>
<dbReference type="GO" id="GO:0008236">
    <property type="term" value="F:serine-type peptidase activity"/>
    <property type="evidence" value="ECO:0007669"/>
    <property type="project" value="UniProtKB-KW"/>
</dbReference>
<dbReference type="InterPro" id="IPR004634">
    <property type="entry name" value="Pept_S49_pIV"/>
</dbReference>
<dbReference type="Proteomes" id="UP000468581">
    <property type="component" value="Unassembled WGS sequence"/>
</dbReference>
<dbReference type="PANTHER" id="PTHR33209">
    <property type="entry name" value="PROTEASE 4"/>
    <property type="match status" value="1"/>
</dbReference>
<organism evidence="10 11">
    <name type="scientific">Leptobacterium flavescens</name>
    <dbReference type="NCBI Taxonomy" id="472055"/>
    <lineage>
        <taxon>Bacteria</taxon>
        <taxon>Pseudomonadati</taxon>
        <taxon>Bacteroidota</taxon>
        <taxon>Flavobacteriia</taxon>
        <taxon>Flavobacteriales</taxon>
        <taxon>Flavobacteriaceae</taxon>
        <taxon>Leptobacterium</taxon>
    </lineage>
</organism>
<dbReference type="NCBIfam" id="TIGR00705">
    <property type="entry name" value="SppA_67K"/>
    <property type="match status" value="1"/>
</dbReference>
<feature type="active site" description="Nucleophile" evidence="7">
    <location>
        <position position="383"/>
    </location>
</feature>
<dbReference type="AlphaFoldDB" id="A0A6P0UH70"/>
<keyword evidence="3" id="KW-0645">Protease</keyword>
<accession>A0A6P0UH70</accession>
<feature type="transmembrane region" description="Helical" evidence="8">
    <location>
        <begin position="7"/>
        <end position="32"/>
    </location>
</feature>
<evidence type="ECO:0000256" key="4">
    <source>
        <dbReference type="ARBA" id="ARBA00022801"/>
    </source>
</evidence>
<dbReference type="SUPFAM" id="SSF52096">
    <property type="entry name" value="ClpP/crotonase"/>
    <property type="match status" value="2"/>
</dbReference>
<dbReference type="CDD" id="cd07018">
    <property type="entry name" value="S49_SppA_67K_type"/>
    <property type="match status" value="1"/>
</dbReference>
<reference evidence="10 11" key="1">
    <citation type="submission" date="2020-01" db="EMBL/GenBank/DDBJ databases">
        <title>Leptobacterium flavescens.</title>
        <authorList>
            <person name="Wang G."/>
        </authorList>
    </citation>
    <scope>NUCLEOTIDE SEQUENCE [LARGE SCALE GENOMIC DNA]</scope>
    <source>
        <strain evidence="10 11">KCTC 22160</strain>
    </source>
</reference>
<dbReference type="PIRSF" id="PIRSF001217">
    <property type="entry name" value="Protease_4_SppA"/>
    <property type="match status" value="1"/>
</dbReference>
<name>A0A6P0UH70_9FLAO</name>
<keyword evidence="8" id="KW-1133">Transmembrane helix</keyword>
<dbReference type="RefSeq" id="WP_163605608.1">
    <property type="nucleotide sequence ID" value="NZ_JAABOO010000001.1"/>
</dbReference>
<evidence type="ECO:0000256" key="5">
    <source>
        <dbReference type="ARBA" id="ARBA00022825"/>
    </source>
</evidence>
<dbReference type="GO" id="GO:0006465">
    <property type="term" value="P:signal peptide processing"/>
    <property type="evidence" value="ECO:0007669"/>
    <property type="project" value="InterPro"/>
</dbReference>
<comment type="similarity">
    <text evidence="2">Belongs to the peptidase S49 family.</text>
</comment>
<feature type="domain" description="Peptidase S49" evidence="9">
    <location>
        <begin position="367"/>
        <end position="517"/>
    </location>
</feature>
<evidence type="ECO:0000313" key="11">
    <source>
        <dbReference type="Proteomes" id="UP000468581"/>
    </source>
</evidence>
<evidence type="ECO:0000259" key="9">
    <source>
        <dbReference type="Pfam" id="PF01343"/>
    </source>
</evidence>